<evidence type="ECO:0000313" key="5">
    <source>
        <dbReference type="Proteomes" id="UP001597229"/>
    </source>
</evidence>
<keyword evidence="2" id="KW-0119">Carbohydrate metabolism</keyword>
<dbReference type="RefSeq" id="WP_367921848.1">
    <property type="nucleotide sequence ID" value="NZ_BAABAC010000049.1"/>
</dbReference>
<dbReference type="InterPro" id="IPR036116">
    <property type="entry name" value="FN3_sf"/>
</dbReference>
<dbReference type="Proteomes" id="UP001597229">
    <property type="component" value="Unassembled WGS sequence"/>
</dbReference>
<evidence type="ECO:0000256" key="1">
    <source>
        <dbReference type="ARBA" id="ARBA00023295"/>
    </source>
</evidence>
<dbReference type="InterPro" id="IPR013783">
    <property type="entry name" value="Ig-like_fold"/>
</dbReference>
<keyword evidence="5" id="KW-1185">Reference proteome</keyword>
<dbReference type="PROSITE" id="PS50853">
    <property type="entry name" value="FN3"/>
    <property type="match status" value="1"/>
</dbReference>
<accession>A0ABW3W202</accession>
<dbReference type="EMBL" id="JBHTLX010000020">
    <property type="protein sequence ID" value="MFD1249145.1"/>
    <property type="molecule type" value="Genomic_DNA"/>
</dbReference>
<proteinExistence type="predicted"/>
<evidence type="ECO:0000313" key="4">
    <source>
        <dbReference type="EMBL" id="MFD1249145.1"/>
    </source>
</evidence>
<keyword evidence="2" id="KW-0624">Polysaccharide degradation</keyword>
<organism evidence="4 5">
    <name type="scientific">Nocardioides ginsengisoli</name>
    <dbReference type="NCBI Taxonomy" id="363868"/>
    <lineage>
        <taxon>Bacteria</taxon>
        <taxon>Bacillati</taxon>
        <taxon>Actinomycetota</taxon>
        <taxon>Actinomycetes</taxon>
        <taxon>Propionibacteriales</taxon>
        <taxon>Nocardioidaceae</taxon>
        <taxon>Nocardioides</taxon>
    </lineage>
</organism>
<gene>
    <name evidence="4" type="ORF">ACFQ3F_15210</name>
</gene>
<dbReference type="Gene3D" id="2.60.40.10">
    <property type="entry name" value="Immunoglobulins"/>
    <property type="match status" value="1"/>
</dbReference>
<reference evidence="5" key="1">
    <citation type="journal article" date="2019" name="Int. J. Syst. Evol. Microbiol.">
        <title>The Global Catalogue of Microorganisms (GCM) 10K type strain sequencing project: providing services to taxonomists for standard genome sequencing and annotation.</title>
        <authorList>
            <consortium name="The Broad Institute Genomics Platform"/>
            <consortium name="The Broad Institute Genome Sequencing Center for Infectious Disease"/>
            <person name="Wu L."/>
            <person name="Ma J."/>
        </authorList>
    </citation>
    <scope>NUCLEOTIDE SEQUENCE [LARGE SCALE GENOMIC DNA]</scope>
    <source>
        <strain evidence="5">CCUG 52478</strain>
    </source>
</reference>
<evidence type="ECO:0000259" key="3">
    <source>
        <dbReference type="PROSITE" id="PS50853"/>
    </source>
</evidence>
<keyword evidence="1" id="KW-0326">Glycosidase</keyword>
<comment type="caution">
    <text evidence="4">The sequence shown here is derived from an EMBL/GenBank/DDBJ whole genome shotgun (WGS) entry which is preliminary data.</text>
</comment>
<dbReference type="CDD" id="cd00063">
    <property type="entry name" value="FN3"/>
    <property type="match status" value="1"/>
</dbReference>
<dbReference type="InterPro" id="IPR003961">
    <property type="entry name" value="FN3_dom"/>
</dbReference>
<feature type="domain" description="Fibronectin type-III" evidence="3">
    <location>
        <begin position="60"/>
        <end position="152"/>
    </location>
</feature>
<keyword evidence="1" id="KW-0378">Hydrolase</keyword>
<sequence length="634" mass="61610">MSRRHRAPGRVATTARRSIRPLLAVLLILVVGTSLGGVAAAYFGSDGNGTGSATAGDLHAPTGVTAVSTSGTGRVDVSWTAPVGGAAPASYRVQRVPASGPAVDVCTTTSLSCSVESVPIGTARYVVTAVLRTWTTASAPSDPVTVAQASQSITFTSTPNAPTYGGASYTVSASGGASGNPVVFSSATPAVCTSTGVNGATTTFVGAGACKINADQAGSTYYAAAPQVQQSFTVAQATQAISFTTTVPTGATVGGSGYHPAATGGASGNAVVLTVDATTSANCSISGGVVSYLKAGTCTIDANQAGSANYAAAPQVQQAFAISPAAQAVSFTSTPPADAKVGDTYAVTATGGGSGNAVVLASSTPGVCSLSATGPGAATVTFLAQGTCTVTANQAGNADYLAAAQVTQTIAVTRKAQTITGLTSPSSATVPGSYTATATGGGSGNPVVFSTTTPAVCTSSGTNGAVITYVAAGTCVVEANQAGNTTWAPAPTASVSFAVSAPADTTGPTIGTIRPAAGATGGWTAMACNQPNTAGRICVSASDNVGVTGVTVVLTKSGGRCWSGTASTTFDSANCSTPVALTLSGGVWVSNPLAWQGNNGQPNFNSTSYTLDVTVRDAAGNTTSTSRSFSINGA</sequence>
<dbReference type="SUPFAM" id="SSF49265">
    <property type="entry name" value="Fibronectin type III"/>
    <property type="match status" value="1"/>
</dbReference>
<evidence type="ECO:0000256" key="2">
    <source>
        <dbReference type="ARBA" id="ARBA00023326"/>
    </source>
</evidence>
<name>A0ABW3W202_9ACTN</name>
<protein>
    <recommendedName>
        <fullName evidence="3">Fibronectin type-III domain-containing protein</fullName>
    </recommendedName>
</protein>